<evidence type="ECO:0000313" key="7">
    <source>
        <dbReference type="EMBL" id="MCO4291504.1"/>
    </source>
</evidence>
<dbReference type="Gene3D" id="2.40.160.50">
    <property type="entry name" value="membrane protein fhac: a member of the omp85/tpsb transporter family"/>
    <property type="match status" value="1"/>
</dbReference>
<dbReference type="PANTHER" id="PTHR12815:SF47">
    <property type="entry name" value="TRANSLOCATION AND ASSEMBLY MODULE SUBUNIT TAMA"/>
    <property type="match status" value="1"/>
</dbReference>
<comment type="subcellular location">
    <subcellularLocation>
        <location evidence="1">Membrane</location>
    </subcellularLocation>
</comment>
<proteinExistence type="predicted"/>
<dbReference type="InterPro" id="IPR039910">
    <property type="entry name" value="D15-like"/>
</dbReference>
<accession>A0A9X2JBJ1</accession>
<evidence type="ECO:0000313" key="8">
    <source>
        <dbReference type="Proteomes" id="UP001155182"/>
    </source>
</evidence>
<dbReference type="EMBL" id="JAMWYS010000003">
    <property type="protein sequence ID" value="MCO4291504.1"/>
    <property type="molecule type" value="Genomic_DNA"/>
</dbReference>
<organism evidence="7 8">
    <name type="scientific">Solitalea agri</name>
    <dbReference type="NCBI Taxonomy" id="2953739"/>
    <lineage>
        <taxon>Bacteria</taxon>
        <taxon>Pseudomonadati</taxon>
        <taxon>Bacteroidota</taxon>
        <taxon>Sphingobacteriia</taxon>
        <taxon>Sphingobacteriales</taxon>
        <taxon>Sphingobacteriaceae</taxon>
        <taxon>Solitalea</taxon>
    </lineage>
</organism>
<feature type="domain" description="Bacterial surface antigen (D15)" evidence="6">
    <location>
        <begin position="387"/>
        <end position="735"/>
    </location>
</feature>
<keyword evidence="5" id="KW-0998">Cell outer membrane</keyword>
<dbReference type="Proteomes" id="UP001155182">
    <property type="component" value="Unassembled WGS sequence"/>
</dbReference>
<evidence type="ECO:0000256" key="3">
    <source>
        <dbReference type="ARBA" id="ARBA00022729"/>
    </source>
</evidence>
<keyword evidence="4" id="KW-0472">Membrane</keyword>
<sequence length="767" mass="88594">MVGCKPSRYLKENEVLIDKVVVRGVDKDLEEDALSFVPKANSKLLGKKISLGLYNTFNTKDGKYKSKRKKIGQEPAILDSARAIQASQKMSRFLQNKGYFNNVVSLKIDSLGKKKIKLTYTAIERNRFTVRNFKLNILDTALKSLYSKKYKAPIDSGEYYDYYRLEREVSNINNLFKRNGYKDFEKSYVKFKADTLFNDSINAKNEKDRHQTDIITIINNPKGSNYHQAFTMNDTYVTIKPNARRKEIKADTIKAREDLYFLDKEGIFKPQRFSDLIFFKRGALYNNDDFLKTYTRLGDLNLFQFIKTEFRSVDQDSTKLNTYIELTPAKKLSATIEGELTLSGSYLGGNAGISFMNKNFFGGGEIFEYRLKGGLEFQPTSFNGIPQPAIREKTLETSASILFPRLLAPFNISLSKYSLPKTKVILGYTYEGRQELFTTGNTYTNLNYEWRETLQKSHYYTPINISLVNSTLDSAVARAYILSGNRSALSRYESYFSLSSQYTYLYNDYRVRFGGDFIYFKGSIDLAGNLMYLGYEAFNAQKNKLGQYTVLDRPFYQYTRPEVEIRYYKMVNKRQLVTRFNIATGFAYGNTPTMPYGKLYGTGGANSLRGWRARQVGPGSFPRNDIKPQNSSDSIAIQLEQIGEMKIEANVEYRFNITRNFIGFKLDGATFLDAGNVWNITSYFDDLYPQGRFRFNRFYKELAVGTGLGLRLDLSFLVFRFDAGLKLHDPQFKENRWVIGKFFDKDFKNEYPSFRFMNYNIGIGFPF</sequence>
<dbReference type="RefSeq" id="WP_252585735.1">
    <property type="nucleotide sequence ID" value="NZ_JAMWYS010000003.1"/>
</dbReference>
<dbReference type="InterPro" id="IPR000184">
    <property type="entry name" value="Bac_surfAg_D15"/>
</dbReference>
<keyword evidence="8" id="KW-1185">Reference proteome</keyword>
<keyword evidence="2" id="KW-0812">Transmembrane</keyword>
<dbReference type="GO" id="GO:0019867">
    <property type="term" value="C:outer membrane"/>
    <property type="evidence" value="ECO:0007669"/>
    <property type="project" value="InterPro"/>
</dbReference>
<dbReference type="AlphaFoldDB" id="A0A9X2JBJ1"/>
<comment type="caution">
    <text evidence="7">The sequence shown here is derived from an EMBL/GenBank/DDBJ whole genome shotgun (WGS) entry which is preliminary data.</text>
</comment>
<gene>
    <name evidence="7" type="ORF">NF867_01335</name>
</gene>
<evidence type="ECO:0000256" key="2">
    <source>
        <dbReference type="ARBA" id="ARBA00022692"/>
    </source>
</evidence>
<evidence type="ECO:0000256" key="1">
    <source>
        <dbReference type="ARBA" id="ARBA00004370"/>
    </source>
</evidence>
<protein>
    <submittedName>
        <fullName evidence="7">BamA/TamA family outer membrane protein</fullName>
    </submittedName>
</protein>
<name>A0A9X2JBJ1_9SPHI</name>
<evidence type="ECO:0000259" key="6">
    <source>
        <dbReference type="Pfam" id="PF01103"/>
    </source>
</evidence>
<evidence type="ECO:0000256" key="5">
    <source>
        <dbReference type="ARBA" id="ARBA00023237"/>
    </source>
</evidence>
<dbReference type="Pfam" id="PF01103">
    <property type="entry name" value="Omp85"/>
    <property type="match status" value="1"/>
</dbReference>
<evidence type="ECO:0000256" key="4">
    <source>
        <dbReference type="ARBA" id="ARBA00023136"/>
    </source>
</evidence>
<keyword evidence="3" id="KW-0732">Signal</keyword>
<reference evidence="7" key="1">
    <citation type="submission" date="2022-06" db="EMBL/GenBank/DDBJ databases">
        <title>Solitalea sp. MAHUQ-68 isolated from rhizospheric soil.</title>
        <authorList>
            <person name="Huq M.A."/>
        </authorList>
    </citation>
    <scope>NUCLEOTIDE SEQUENCE</scope>
    <source>
        <strain evidence="7">MAHUQ-68</strain>
    </source>
</reference>
<dbReference type="PANTHER" id="PTHR12815">
    <property type="entry name" value="SORTING AND ASSEMBLY MACHINERY SAMM50 PROTEIN FAMILY MEMBER"/>
    <property type="match status" value="1"/>
</dbReference>